<feature type="binding site" evidence="11">
    <location>
        <position position="78"/>
    </location>
    <ligand>
        <name>S-adenosyl-L-methionine</name>
        <dbReference type="ChEBI" id="CHEBI:59789"/>
    </ligand>
</feature>
<protein>
    <recommendedName>
        <fullName evidence="6">Alpha N-terminal protein methyltransferase 1</fullName>
        <ecNumber evidence="5">2.1.1.244</ecNumber>
    </recommendedName>
    <alternativeName>
        <fullName evidence="7">X-Pro-Lys N-terminal protein methyltransferase 1</fullName>
    </alternativeName>
</protein>
<keyword evidence="2" id="KW-0489">Methyltransferase</keyword>
<dbReference type="SUPFAM" id="SSF53335">
    <property type="entry name" value="S-adenosyl-L-methionine-dependent methyltransferases"/>
    <property type="match status" value="1"/>
</dbReference>
<keyword evidence="13" id="KW-1185">Reference proteome</keyword>
<evidence type="ECO:0000256" key="6">
    <source>
        <dbReference type="ARBA" id="ARBA00039449"/>
    </source>
</evidence>
<organism evidence="12 13">
    <name type="scientific">Trichogramma kaykai</name>
    <dbReference type="NCBI Taxonomy" id="54128"/>
    <lineage>
        <taxon>Eukaryota</taxon>
        <taxon>Metazoa</taxon>
        <taxon>Ecdysozoa</taxon>
        <taxon>Arthropoda</taxon>
        <taxon>Hexapoda</taxon>
        <taxon>Insecta</taxon>
        <taxon>Pterygota</taxon>
        <taxon>Neoptera</taxon>
        <taxon>Endopterygota</taxon>
        <taxon>Hymenoptera</taxon>
        <taxon>Apocrita</taxon>
        <taxon>Proctotrupomorpha</taxon>
        <taxon>Chalcidoidea</taxon>
        <taxon>Trichogrammatidae</taxon>
        <taxon>Trichogramma</taxon>
    </lineage>
</organism>
<keyword evidence="4 11" id="KW-0949">S-adenosyl-L-methionine</keyword>
<sequence length="243" mass="27498">MEEDPAVYRKQVESFTSQKEFYEDAAKYWDQIPATVNGMLGGFACISEIDVNASKRFLKALFQAEELDVGRDYACDCGAGIGRVTGNLLSRFFNKVDLVEQNPKFLEQAKSYLKVSKSKVGEFYPIGLQDFDPEPKRYNVIWCQWVLGHLNDADLVKFFKNCKKGLKDNGILCVKENVTKADVVQMDPTDSSITRPYKELVAAFDAAGYTCIKEELQTRMPDGLYPVYMFALKPIEITSESLN</sequence>
<evidence type="ECO:0000256" key="3">
    <source>
        <dbReference type="ARBA" id="ARBA00022679"/>
    </source>
</evidence>
<evidence type="ECO:0000313" key="13">
    <source>
        <dbReference type="Proteomes" id="UP001627154"/>
    </source>
</evidence>
<reference evidence="12 13" key="1">
    <citation type="journal article" date="2024" name="bioRxiv">
        <title>A reference genome for Trichogramma kaykai: A tiny desert-dwelling parasitoid wasp with competing sex-ratio distorters.</title>
        <authorList>
            <person name="Culotta J."/>
            <person name="Lindsey A.R."/>
        </authorList>
    </citation>
    <scope>NUCLEOTIDE SEQUENCE [LARGE SCALE GENOMIC DNA]</scope>
    <source>
        <strain evidence="12 13">KSX58</strain>
    </source>
</reference>
<dbReference type="EMBL" id="JBJJXI010000018">
    <property type="protein sequence ID" value="KAL3406669.1"/>
    <property type="molecule type" value="Genomic_DNA"/>
</dbReference>
<dbReference type="Gene3D" id="3.40.50.150">
    <property type="entry name" value="Vaccinia Virus protein VP39"/>
    <property type="match status" value="1"/>
</dbReference>
<evidence type="ECO:0000256" key="9">
    <source>
        <dbReference type="ARBA" id="ARBA00047885"/>
    </source>
</evidence>
<feature type="binding site" evidence="11">
    <location>
        <position position="83"/>
    </location>
    <ligand>
        <name>S-adenosyl-L-methionine</name>
        <dbReference type="ChEBI" id="CHEBI:59789"/>
    </ligand>
</feature>
<comment type="catalytic activity">
    <reaction evidence="9">
        <text>N-terminal L-prolyl-L-prolyl-L-lysyl-[protein] + 2 S-adenosyl-L-methionine = N-terminal N,N-dimethyl-L-prolyl-L-prolyl-L-lysyl-[protein] + 2 S-adenosyl-L-homocysteine + 2 H(+)</text>
        <dbReference type="Rhea" id="RHEA:54736"/>
        <dbReference type="Rhea" id="RHEA-COMP:13787"/>
        <dbReference type="Rhea" id="RHEA-COMP:13974"/>
        <dbReference type="ChEBI" id="CHEBI:15378"/>
        <dbReference type="ChEBI" id="CHEBI:57856"/>
        <dbReference type="ChEBI" id="CHEBI:59789"/>
        <dbReference type="ChEBI" id="CHEBI:138059"/>
        <dbReference type="ChEBI" id="CHEBI:138318"/>
        <dbReference type="EC" id="2.1.1.244"/>
    </reaction>
</comment>
<evidence type="ECO:0000256" key="5">
    <source>
        <dbReference type="ARBA" id="ARBA00039112"/>
    </source>
</evidence>
<comment type="catalytic activity">
    <reaction evidence="10">
        <text>N-terminal L-alanyl-L-prolyl-L-lysyl-[protein] + 3 S-adenosyl-L-methionine = N-terminal N,N,N-trimethyl-L-alanyl-L-prolyl-L-lysyl-[protein] + 3 S-adenosyl-L-homocysteine + 3 H(+)</text>
        <dbReference type="Rhea" id="RHEA:54712"/>
        <dbReference type="Rhea" id="RHEA-COMP:13785"/>
        <dbReference type="Rhea" id="RHEA-COMP:13971"/>
        <dbReference type="ChEBI" id="CHEBI:15378"/>
        <dbReference type="ChEBI" id="CHEBI:57856"/>
        <dbReference type="ChEBI" id="CHEBI:59789"/>
        <dbReference type="ChEBI" id="CHEBI:138057"/>
        <dbReference type="ChEBI" id="CHEBI:138315"/>
        <dbReference type="EC" id="2.1.1.244"/>
    </reaction>
</comment>
<dbReference type="InterPro" id="IPR008576">
    <property type="entry name" value="MeTrfase_NTM1"/>
</dbReference>
<keyword evidence="3" id="KW-0808">Transferase</keyword>
<evidence type="ECO:0000256" key="4">
    <source>
        <dbReference type="ARBA" id="ARBA00022691"/>
    </source>
</evidence>
<dbReference type="GO" id="GO:0071885">
    <property type="term" value="F:N-terminal protein N-methyltransferase activity"/>
    <property type="evidence" value="ECO:0007669"/>
    <property type="project" value="UniProtKB-EC"/>
</dbReference>
<dbReference type="InterPro" id="IPR029063">
    <property type="entry name" value="SAM-dependent_MTases_sf"/>
</dbReference>
<gene>
    <name evidence="12" type="ORF">TKK_000822</name>
</gene>
<evidence type="ECO:0000256" key="8">
    <source>
        <dbReference type="ARBA" id="ARBA00047306"/>
    </source>
</evidence>
<evidence type="ECO:0000256" key="10">
    <source>
        <dbReference type="ARBA" id="ARBA00048167"/>
    </source>
</evidence>
<dbReference type="PANTHER" id="PTHR12753">
    <property type="entry name" value="AD-003 - RELATED"/>
    <property type="match status" value="1"/>
</dbReference>
<evidence type="ECO:0000256" key="11">
    <source>
        <dbReference type="PIRSR" id="PIRSR016958-1"/>
    </source>
</evidence>
<evidence type="ECO:0000256" key="1">
    <source>
        <dbReference type="ARBA" id="ARBA00009059"/>
    </source>
</evidence>
<dbReference type="CDD" id="cd02440">
    <property type="entry name" value="AdoMet_MTases"/>
    <property type="match status" value="1"/>
</dbReference>
<comment type="caution">
    <text evidence="12">The sequence shown here is derived from an EMBL/GenBank/DDBJ whole genome shotgun (WGS) entry which is preliminary data.</text>
</comment>
<dbReference type="FunFam" id="3.40.50.150:FF:000025">
    <property type="entry name" value="N-terminal Xaa-Pro-Lys N-methyltransferase 1"/>
    <property type="match status" value="1"/>
</dbReference>
<accession>A0ABD2XP99</accession>
<evidence type="ECO:0000313" key="12">
    <source>
        <dbReference type="EMBL" id="KAL3406669.1"/>
    </source>
</evidence>
<comment type="similarity">
    <text evidence="1">Belongs to the methyltransferase superfamily. NTM1 family.</text>
</comment>
<feature type="binding site" evidence="11">
    <location>
        <position position="144"/>
    </location>
    <ligand>
        <name>S-adenosyl-L-methionine</name>
        <dbReference type="ChEBI" id="CHEBI:59789"/>
    </ligand>
</feature>
<dbReference type="GO" id="GO:0032259">
    <property type="term" value="P:methylation"/>
    <property type="evidence" value="ECO:0007669"/>
    <property type="project" value="UniProtKB-KW"/>
</dbReference>
<dbReference type="AlphaFoldDB" id="A0ABD2XP99"/>
<comment type="catalytic activity">
    <reaction evidence="8">
        <text>N-terminal L-seryl-L-prolyl-L-lysyl-[protein] + 3 S-adenosyl-L-methionine = N-terminal N,N,N-trimethyl-L-seryl-L-prolyl-L-lysyl-[protein] + 3 S-adenosyl-L-homocysteine + 3 H(+)</text>
        <dbReference type="Rhea" id="RHEA:54724"/>
        <dbReference type="Rhea" id="RHEA-COMP:13789"/>
        <dbReference type="Rhea" id="RHEA-COMP:13973"/>
        <dbReference type="ChEBI" id="CHEBI:15378"/>
        <dbReference type="ChEBI" id="CHEBI:57856"/>
        <dbReference type="ChEBI" id="CHEBI:59789"/>
        <dbReference type="ChEBI" id="CHEBI:138061"/>
        <dbReference type="ChEBI" id="CHEBI:138317"/>
        <dbReference type="EC" id="2.1.1.244"/>
    </reaction>
</comment>
<dbReference type="PANTHER" id="PTHR12753:SF0">
    <property type="entry name" value="ALPHA N-TERMINAL PROTEIN METHYLTRANSFERASE 1"/>
    <property type="match status" value="1"/>
</dbReference>
<evidence type="ECO:0000256" key="7">
    <source>
        <dbReference type="ARBA" id="ARBA00043129"/>
    </source>
</evidence>
<name>A0ABD2XP99_9HYME</name>
<feature type="binding site" evidence="11">
    <location>
        <begin position="128"/>
        <end position="129"/>
    </location>
    <ligand>
        <name>S-adenosyl-L-methionine</name>
        <dbReference type="ChEBI" id="CHEBI:59789"/>
    </ligand>
</feature>
<evidence type="ECO:0000256" key="2">
    <source>
        <dbReference type="ARBA" id="ARBA00022603"/>
    </source>
</evidence>
<dbReference type="EC" id="2.1.1.244" evidence="5"/>
<dbReference type="Pfam" id="PF05891">
    <property type="entry name" value="Methyltransf_PK"/>
    <property type="match status" value="1"/>
</dbReference>
<proteinExistence type="inferred from homology"/>
<dbReference type="PIRSF" id="PIRSF016958">
    <property type="entry name" value="DUF858_MeTrfase_lik"/>
    <property type="match status" value="1"/>
</dbReference>
<dbReference type="Proteomes" id="UP001627154">
    <property type="component" value="Unassembled WGS sequence"/>
</dbReference>